<dbReference type="Proteomes" id="UP000597038">
    <property type="component" value="Unassembled WGS sequence"/>
</dbReference>
<feature type="domain" description="Thiopeptide-type bacteriocin biosynthesis" evidence="2">
    <location>
        <begin position="729"/>
        <end position="978"/>
    </location>
</feature>
<reference evidence="3 4" key="1">
    <citation type="submission" date="2020-12" db="EMBL/GenBank/DDBJ databases">
        <title>Genomic analysis of Staphylococcus felis from a cat with skin infection.</title>
        <authorList>
            <person name="Aslantas O."/>
            <person name="Keskin O."/>
            <person name="Buyukaltay K."/>
            <person name="Gullu Yucetepe A."/>
        </authorList>
    </citation>
    <scope>NUCLEOTIDE SEQUENCE [LARGE SCALE GENOMIC DNA]</scope>
    <source>
        <strain evidence="3 4">HARRANVET</strain>
    </source>
</reference>
<comment type="caution">
    <text evidence="3">The sequence shown here is derived from an EMBL/GenBank/DDBJ whole genome shotgun (WGS) entry which is preliminary data.</text>
</comment>
<organism evidence="3 4">
    <name type="scientific">Staphylococcus felis</name>
    <dbReference type="NCBI Taxonomy" id="46127"/>
    <lineage>
        <taxon>Bacteria</taxon>
        <taxon>Bacillati</taxon>
        <taxon>Bacillota</taxon>
        <taxon>Bacilli</taxon>
        <taxon>Bacillales</taxon>
        <taxon>Staphylococcaceae</taxon>
        <taxon>Staphylococcus</taxon>
    </lineage>
</organism>
<gene>
    <name evidence="3" type="ORF">I9026_11655</name>
</gene>
<dbReference type="EMBL" id="JAEDAQ010000026">
    <property type="protein sequence ID" value="MBH9582026.1"/>
    <property type="molecule type" value="Genomic_DNA"/>
</dbReference>
<evidence type="ECO:0000313" key="4">
    <source>
        <dbReference type="Proteomes" id="UP000597038"/>
    </source>
</evidence>
<dbReference type="Pfam" id="PF04738">
    <property type="entry name" value="Lant_dehydr_N"/>
    <property type="match status" value="1"/>
</dbReference>
<dbReference type="InterPro" id="IPR023809">
    <property type="entry name" value="Thiopep_bacteriocin_synth_dom"/>
</dbReference>
<name>A0ABS0QSA6_9STAP</name>
<evidence type="ECO:0000259" key="1">
    <source>
        <dbReference type="Pfam" id="PF04738"/>
    </source>
</evidence>
<evidence type="ECO:0000313" key="3">
    <source>
        <dbReference type="EMBL" id="MBH9582026.1"/>
    </source>
</evidence>
<evidence type="ECO:0000259" key="2">
    <source>
        <dbReference type="Pfam" id="PF14028"/>
    </source>
</evidence>
<dbReference type="RefSeq" id="WP_115924451.1">
    <property type="nucleotide sequence ID" value="NZ_JAEDAQ010000026.1"/>
</dbReference>
<feature type="domain" description="Lantibiotic dehydratase N-terminal" evidence="1">
    <location>
        <begin position="40"/>
        <end position="667"/>
    </location>
</feature>
<dbReference type="InterPro" id="IPR006827">
    <property type="entry name" value="Lant_deHydtase_N"/>
</dbReference>
<sequence>MDNIFRTSEFYMLRTPVLPNKTYKSKLKNTNIDYRKLWESPILRELILTTTYSLYRSINKISFDKDNKKARNAKESLIKYLIRSSTRSTPYGLLSGISYGQFKRDSSQISINSISTHKKHVKIDGKWLCKLVNFLESNYKFYEKKHVIWNQRNYIHNSRLYLDNQSAMTNSNLNEKNISVKFNPIIEYIKELTINEITFCELINLISKKFNINNDIQIKSFIQQLIDKEIIFTDLRPSLYSSSALKDIINKISHIDDLIVTQLKTIYQKIETYASIPIGKGEKAYLEIIQLMSNLFESTDYLQIDTYMNTISNQINLDLANNISEAAYILWLLSPNNLGAKTIRDYHKSFMETYGFEQLVNLKHLLSDINGLGYPNPDNFDLMSNYSFLREKYLFAISNNTEIEITEKDVYLLEQKNSVSKVNAPVSTDIYSEVYFGNYINEYTEYAVISPILSSFNAGATFGRFNQNTKCKIRQKIYAEIENFYNIYMSDNNLKVIQINEVPKSARNLNILNNSNIYDLDLNLDLPDSYIDLNDIYVGATFNKLFLFSQSLQSRIIFMSNSMFNYDFGSRMYKFLREISLENTKFIQPINEKNLESFIFSPRIRYKNIILKPASWKLNINYFSSKELKIWLKEFNDFIEKYKLPTDIILAFGDNRLHLNLKNHNHILIIRKELNKHSRIKILESFLEKSTNNRMLEIVTPLYKKDHIKERNINIPNNKNEDLTLDRQWFSLHLYIKKEYQDDFITKHLHSFIHEMTCKRMINKFFFIKYKEDNDFIKLRVYRDDEDYSKIYNYINEWKDCCLNTTELYDYSIVDYIPEVYRYGGTHILKNVEDYFMYDSLLAINIINSAFKYPKEIIVAISVSFLIKILDIPKTDIEEIITNNVENFYRSHEIRPYKNILAKLTNPENNYAFLKKELPDLHAFLFNSIDMLYVLKNKLNQNLCTSRARIIGSFIHMRCNRIFGVNLNKEKFVLSILNEIEKTKKYWKGYD</sequence>
<keyword evidence="4" id="KW-1185">Reference proteome</keyword>
<accession>A0ABS0QSA6</accession>
<proteinExistence type="predicted"/>
<protein>
    <submittedName>
        <fullName evidence="3">Lantibiotic dehydratase</fullName>
    </submittedName>
</protein>
<dbReference type="NCBIfam" id="TIGR03891">
    <property type="entry name" value="thiopep_ocin"/>
    <property type="match status" value="1"/>
</dbReference>
<dbReference type="Pfam" id="PF14028">
    <property type="entry name" value="Lant_dehydr_C"/>
    <property type="match status" value="1"/>
</dbReference>